<keyword evidence="2" id="KW-0121">Carboxypeptidase</keyword>
<name>A0A239DLK1_9BACT</name>
<evidence type="ECO:0000313" key="3">
    <source>
        <dbReference type="Proteomes" id="UP000198356"/>
    </source>
</evidence>
<organism evidence="2 3">
    <name type="scientific">Granulicella rosea</name>
    <dbReference type="NCBI Taxonomy" id="474952"/>
    <lineage>
        <taxon>Bacteria</taxon>
        <taxon>Pseudomonadati</taxon>
        <taxon>Acidobacteriota</taxon>
        <taxon>Terriglobia</taxon>
        <taxon>Terriglobales</taxon>
        <taxon>Acidobacteriaceae</taxon>
        <taxon>Granulicella</taxon>
    </lineage>
</organism>
<keyword evidence="2" id="KW-0378">Hydrolase</keyword>
<dbReference type="RefSeq" id="WP_089406833.1">
    <property type="nucleotide sequence ID" value="NZ_FZOU01000001.1"/>
</dbReference>
<evidence type="ECO:0000313" key="2">
    <source>
        <dbReference type="EMBL" id="SNS33515.1"/>
    </source>
</evidence>
<keyword evidence="1" id="KW-0732">Signal</keyword>
<keyword evidence="2" id="KW-0645">Protease</keyword>
<dbReference type="InterPro" id="IPR013784">
    <property type="entry name" value="Carb-bd-like_fold"/>
</dbReference>
<dbReference type="AlphaFoldDB" id="A0A239DLK1"/>
<dbReference type="EMBL" id="FZOU01000001">
    <property type="protein sequence ID" value="SNS33515.1"/>
    <property type="molecule type" value="Genomic_DNA"/>
</dbReference>
<protein>
    <submittedName>
        <fullName evidence="2">Carboxypeptidase regulatory-like domain-containing protein</fullName>
    </submittedName>
</protein>
<dbReference type="Proteomes" id="UP000198356">
    <property type="component" value="Unassembled WGS sequence"/>
</dbReference>
<feature type="chain" id="PRO_5012692406" evidence="1">
    <location>
        <begin position="34"/>
        <end position="354"/>
    </location>
</feature>
<dbReference type="PROSITE" id="PS51257">
    <property type="entry name" value="PROKAR_LIPOPROTEIN"/>
    <property type="match status" value="1"/>
</dbReference>
<gene>
    <name evidence="2" type="ORF">SAMN05421770_101549</name>
</gene>
<dbReference type="Gene3D" id="2.60.40.1120">
    <property type="entry name" value="Carboxypeptidase-like, regulatory domain"/>
    <property type="match status" value="1"/>
</dbReference>
<proteinExistence type="predicted"/>
<dbReference type="SUPFAM" id="SSF49452">
    <property type="entry name" value="Starch-binding domain-like"/>
    <property type="match status" value="1"/>
</dbReference>
<evidence type="ECO:0000256" key="1">
    <source>
        <dbReference type="SAM" id="SignalP"/>
    </source>
</evidence>
<dbReference type="GO" id="GO:0004180">
    <property type="term" value="F:carboxypeptidase activity"/>
    <property type="evidence" value="ECO:0007669"/>
    <property type="project" value="UniProtKB-KW"/>
</dbReference>
<dbReference type="GO" id="GO:0030246">
    <property type="term" value="F:carbohydrate binding"/>
    <property type="evidence" value="ECO:0007669"/>
    <property type="project" value="InterPro"/>
</dbReference>
<dbReference type="InterPro" id="IPR006311">
    <property type="entry name" value="TAT_signal"/>
</dbReference>
<dbReference type="PROSITE" id="PS51318">
    <property type="entry name" value="TAT"/>
    <property type="match status" value="1"/>
</dbReference>
<accession>A0A239DLK1</accession>
<feature type="signal peptide" evidence="1">
    <location>
        <begin position="1"/>
        <end position="33"/>
    </location>
</feature>
<dbReference type="Pfam" id="PF13620">
    <property type="entry name" value="CarboxypepD_reg"/>
    <property type="match status" value="1"/>
</dbReference>
<keyword evidence="3" id="KW-1185">Reference proteome</keyword>
<sequence length="354" mass="37709">MKQKSRLRTRRNRLGASALCAGLVFACPAPATAQAAFALAGNSLPDAPGTATVSGVVVDRSGAAVEGALVWLIRADGTNLPGVKASPHGEFTLANVSAGTYRLSVQATGFAPYISEPLVLVDGQQYSAPRMELAVATADSQVEVLANDPHVADLQVKEEEKQRVVGIIPNFYVSYVHDPVPMNAKQKYKLALRDTFDPIGFVGAAIGAEAEQLGKTFPGYGYGWAGYGKRYAALYGDGLTADLLSHAVFPQIFHQDPRYFYQGTGSKKSRLKHALAFAFVTRGDNGRTEPNYSYILGNLGSGALSNLYYPHADRGAGLVFANAGLGVLGQMFVGVAEEFILPHFTTNVPKKPKP</sequence>
<dbReference type="OrthoDB" id="115803at2"/>
<reference evidence="2 3" key="1">
    <citation type="submission" date="2017-06" db="EMBL/GenBank/DDBJ databases">
        <authorList>
            <person name="Kim H.J."/>
            <person name="Triplett B.A."/>
        </authorList>
    </citation>
    <scope>NUCLEOTIDE SEQUENCE [LARGE SCALE GENOMIC DNA]</scope>
    <source>
        <strain evidence="2 3">DSM 18704</strain>
    </source>
</reference>